<dbReference type="InterPro" id="IPR000847">
    <property type="entry name" value="LysR_HTH_N"/>
</dbReference>
<dbReference type="Pfam" id="PF03466">
    <property type="entry name" value="LysR_substrate"/>
    <property type="match status" value="1"/>
</dbReference>
<gene>
    <name evidence="6" type="ORF">TPA0910_00410</name>
</gene>
<proteinExistence type="inferred from homology"/>
<evidence type="ECO:0000256" key="4">
    <source>
        <dbReference type="ARBA" id="ARBA00023163"/>
    </source>
</evidence>
<dbReference type="InterPro" id="IPR036390">
    <property type="entry name" value="WH_DNA-bd_sf"/>
</dbReference>
<evidence type="ECO:0000256" key="3">
    <source>
        <dbReference type="ARBA" id="ARBA00023125"/>
    </source>
</evidence>
<evidence type="ECO:0000256" key="1">
    <source>
        <dbReference type="ARBA" id="ARBA00009437"/>
    </source>
</evidence>
<keyword evidence="3" id="KW-0238">DNA-binding</keyword>
<dbReference type="RefSeq" id="WP_236255588.1">
    <property type="nucleotide sequence ID" value="NZ_BNEK01000002.1"/>
</dbReference>
<dbReference type="PRINTS" id="PR00039">
    <property type="entry name" value="HTHLYSR"/>
</dbReference>
<dbReference type="Gene3D" id="1.10.10.10">
    <property type="entry name" value="Winged helix-like DNA-binding domain superfamily/Winged helix DNA-binding domain"/>
    <property type="match status" value="1"/>
</dbReference>
<protein>
    <submittedName>
        <fullName evidence="6">LysR family transcriptional regulator</fullName>
    </submittedName>
</protein>
<sequence length="314" mass="33374">MSPLPDLESLRLLVLVGGEGSLSRAAAQLGLAQPSASKRLSTLERRLGLVLVERTRRGSRLTDAGQAVAGWAQQVLRDVDGLLTGAEALRTKRDAELRVAASMTVAEYLIPGWLGELRRLRPELYVGLQVTNSEHVPELLRGGAADLGFIESPQAPAGLPARRVARDRLLVVVAPGHPWARRRRPLGVAELAAAPLVLRERGSGTRETLDRALRRAGAAEPRPLLELGSATAVRNAVIAGTGPAVISELAVRTDLADRRLVAVEVEGIDLHRVLRAVWASERPLAGPAAELLAVTRRHRPGTATTGATTGAAAR</sequence>
<evidence type="ECO:0000313" key="6">
    <source>
        <dbReference type="EMBL" id="GHJ25608.1"/>
    </source>
</evidence>
<evidence type="ECO:0000313" key="7">
    <source>
        <dbReference type="Proteomes" id="UP001054854"/>
    </source>
</evidence>
<keyword evidence="4" id="KW-0804">Transcription</keyword>
<dbReference type="Gene3D" id="3.40.190.10">
    <property type="entry name" value="Periplasmic binding protein-like II"/>
    <property type="match status" value="2"/>
</dbReference>
<name>A0ABQ3TQJ5_STRHY</name>
<dbReference type="Proteomes" id="UP001054854">
    <property type="component" value="Unassembled WGS sequence"/>
</dbReference>
<keyword evidence="2" id="KW-0805">Transcription regulation</keyword>
<reference evidence="6" key="1">
    <citation type="submission" date="2024-05" db="EMBL/GenBank/DDBJ databases">
        <title>Whole genome shotgun sequence of Streptomyces hygroscopicus NBRC 113678.</title>
        <authorList>
            <person name="Komaki H."/>
            <person name="Tamura T."/>
        </authorList>
    </citation>
    <scope>NUCLEOTIDE SEQUENCE</scope>
    <source>
        <strain evidence="6">N11-34</strain>
    </source>
</reference>
<dbReference type="PROSITE" id="PS50931">
    <property type="entry name" value="HTH_LYSR"/>
    <property type="match status" value="1"/>
</dbReference>
<accession>A0ABQ3TQJ5</accession>
<comment type="similarity">
    <text evidence="1">Belongs to the LysR transcriptional regulatory family.</text>
</comment>
<keyword evidence="7" id="KW-1185">Reference proteome</keyword>
<dbReference type="InterPro" id="IPR005119">
    <property type="entry name" value="LysR_subst-bd"/>
</dbReference>
<dbReference type="SUPFAM" id="SSF46785">
    <property type="entry name" value="Winged helix' DNA-binding domain"/>
    <property type="match status" value="1"/>
</dbReference>
<dbReference type="PANTHER" id="PTHR30126:SF39">
    <property type="entry name" value="HTH-TYPE TRANSCRIPTIONAL REGULATOR CYSL"/>
    <property type="match status" value="1"/>
</dbReference>
<dbReference type="PANTHER" id="PTHR30126">
    <property type="entry name" value="HTH-TYPE TRANSCRIPTIONAL REGULATOR"/>
    <property type="match status" value="1"/>
</dbReference>
<dbReference type="Pfam" id="PF00126">
    <property type="entry name" value="HTH_1"/>
    <property type="match status" value="1"/>
</dbReference>
<dbReference type="EMBL" id="BNEK01000002">
    <property type="protein sequence ID" value="GHJ25608.1"/>
    <property type="molecule type" value="Genomic_DNA"/>
</dbReference>
<feature type="domain" description="HTH lysR-type" evidence="5">
    <location>
        <begin position="5"/>
        <end position="62"/>
    </location>
</feature>
<evidence type="ECO:0000259" key="5">
    <source>
        <dbReference type="PROSITE" id="PS50931"/>
    </source>
</evidence>
<dbReference type="SUPFAM" id="SSF53850">
    <property type="entry name" value="Periplasmic binding protein-like II"/>
    <property type="match status" value="1"/>
</dbReference>
<evidence type="ECO:0000256" key="2">
    <source>
        <dbReference type="ARBA" id="ARBA00023015"/>
    </source>
</evidence>
<comment type="caution">
    <text evidence="6">The sequence shown here is derived from an EMBL/GenBank/DDBJ whole genome shotgun (WGS) entry which is preliminary data.</text>
</comment>
<organism evidence="6 7">
    <name type="scientific">Streptomyces hygroscopicus</name>
    <dbReference type="NCBI Taxonomy" id="1912"/>
    <lineage>
        <taxon>Bacteria</taxon>
        <taxon>Bacillati</taxon>
        <taxon>Actinomycetota</taxon>
        <taxon>Actinomycetes</taxon>
        <taxon>Kitasatosporales</taxon>
        <taxon>Streptomycetaceae</taxon>
        <taxon>Streptomyces</taxon>
        <taxon>Streptomyces violaceusniger group</taxon>
    </lineage>
</organism>
<dbReference type="InterPro" id="IPR036388">
    <property type="entry name" value="WH-like_DNA-bd_sf"/>
</dbReference>